<reference evidence="1 2" key="2">
    <citation type="journal article" date="2023" name="Mol. Biol. Evol.">
        <title>Genomics of Secondarily Temperate Adaptation in the Only Non-Antarctic Icefish.</title>
        <authorList>
            <person name="Rivera-Colon A.G."/>
            <person name="Rayamajhi N."/>
            <person name="Minhas B.F."/>
            <person name="Madrigal G."/>
            <person name="Bilyk K.T."/>
            <person name="Yoon V."/>
            <person name="Hune M."/>
            <person name="Gregory S."/>
            <person name="Cheng C.H.C."/>
            <person name="Catchen J.M."/>
        </authorList>
    </citation>
    <scope>NUCLEOTIDE SEQUENCE [LARGE SCALE GENOMIC DNA]</scope>
    <source>
        <strain evidence="1">JMC-PN-2008</strain>
    </source>
</reference>
<dbReference type="AlphaFoldDB" id="A0AAN7Y7B7"/>
<reference evidence="1 2" key="1">
    <citation type="journal article" date="2023" name="Genes (Basel)">
        <title>Chromosome-Level Genome Assembly and Circadian Gene Repertoire of the Patagonia Blennie Eleginops maclovinus-The Closest Ancestral Proxy of Antarctic Cryonotothenioids.</title>
        <authorList>
            <person name="Cheng C.C."/>
            <person name="Rivera-Colon A.G."/>
            <person name="Minhas B.F."/>
            <person name="Wilson L."/>
            <person name="Rayamajhi N."/>
            <person name="Vargas-Chacoff L."/>
            <person name="Catchen J.M."/>
        </authorList>
    </citation>
    <scope>NUCLEOTIDE SEQUENCE [LARGE SCALE GENOMIC DNA]</scope>
    <source>
        <strain evidence="1">JMC-PN-2008</strain>
    </source>
</reference>
<keyword evidence="2" id="KW-1185">Reference proteome</keyword>
<dbReference type="Proteomes" id="UP001346869">
    <property type="component" value="Unassembled WGS sequence"/>
</dbReference>
<dbReference type="EMBL" id="JAUZQC010000003">
    <property type="protein sequence ID" value="KAK5873562.1"/>
    <property type="molecule type" value="Genomic_DNA"/>
</dbReference>
<protein>
    <submittedName>
        <fullName evidence="1">Uncharacterized protein</fullName>
    </submittedName>
</protein>
<proteinExistence type="predicted"/>
<name>A0AAN7Y7B7_ELEMC</name>
<organism evidence="1 2">
    <name type="scientific">Eleginops maclovinus</name>
    <name type="common">Patagonian blennie</name>
    <name type="synonym">Eleginus maclovinus</name>
    <dbReference type="NCBI Taxonomy" id="56733"/>
    <lineage>
        <taxon>Eukaryota</taxon>
        <taxon>Metazoa</taxon>
        <taxon>Chordata</taxon>
        <taxon>Craniata</taxon>
        <taxon>Vertebrata</taxon>
        <taxon>Euteleostomi</taxon>
        <taxon>Actinopterygii</taxon>
        <taxon>Neopterygii</taxon>
        <taxon>Teleostei</taxon>
        <taxon>Neoteleostei</taxon>
        <taxon>Acanthomorphata</taxon>
        <taxon>Eupercaria</taxon>
        <taxon>Perciformes</taxon>
        <taxon>Notothenioidei</taxon>
        <taxon>Eleginopidae</taxon>
        <taxon>Eleginops</taxon>
    </lineage>
</organism>
<sequence>MSPFFKPPLITTGAEETPLQPEQTSMCVSRRGDAVIVAAVRRDERINGSSGLMEGGGPACSELSGASWTPAGRNPGFHVPNGALLISASDLDVTCSGLCM</sequence>
<comment type="caution">
    <text evidence="1">The sequence shown here is derived from an EMBL/GenBank/DDBJ whole genome shotgun (WGS) entry which is preliminary data.</text>
</comment>
<accession>A0AAN7Y7B7</accession>
<evidence type="ECO:0000313" key="2">
    <source>
        <dbReference type="Proteomes" id="UP001346869"/>
    </source>
</evidence>
<gene>
    <name evidence="1" type="ORF">PBY51_018596</name>
</gene>
<evidence type="ECO:0000313" key="1">
    <source>
        <dbReference type="EMBL" id="KAK5873562.1"/>
    </source>
</evidence>